<dbReference type="InterPro" id="IPR006879">
    <property type="entry name" value="YdjC-like"/>
</dbReference>
<evidence type="ECO:0000256" key="5">
    <source>
        <dbReference type="ARBA" id="ARBA00023277"/>
    </source>
</evidence>
<dbReference type="EMBL" id="JAQONE010000022">
    <property type="protein sequence ID" value="MDC2829776.1"/>
    <property type="molecule type" value="Genomic_DNA"/>
</dbReference>
<dbReference type="PANTHER" id="PTHR31609:SF1">
    <property type="entry name" value="CARBOHYDRATE DEACETYLASE"/>
    <property type="match status" value="1"/>
</dbReference>
<reference evidence="6" key="1">
    <citation type="submission" date="2023-01" db="EMBL/GenBank/DDBJ databases">
        <title>Genome analysis of 13 Lactobacillus isolated from gut of wild boar.</title>
        <authorList>
            <person name="Papp P."/>
            <person name="Libisch B."/>
            <person name="Nagy T."/>
            <person name="Olasz F."/>
        </authorList>
    </citation>
    <scope>NUCLEOTIDE SEQUENCE</scope>
    <source>
        <strain evidence="6">F146</strain>
    </source>
</reference>
<dbReference type="Pfam" id="PF04794">
    <property type="entry name" value="YdjC"/>
    <property type="match status" value="1"/>
</dbReference>
<dbReference type="Proteomes" id="UP001220670">
    <property type="component" value="Unassembled WGS sequence"/>
</dbReference>
<evidence type="ECO:0000256" key="2">
    <source>
        <dbReference type="ARBA" id="ARBA00022723"/>
    </source>
</evidence>
<comment type="cofactor">
    <cofactor evidence="1">
        <name>Mg(2+)</name>
        <dbReference type="ChEBI" id="CHEBI:18420"/>
    </cofactor>
</comment>
<dbReference type="GO" id="GO:0019213">
    <property type="term" value="F:deacetylase activity"/>
    <property type="evidence" value="ECO:0007669"/>
    <property type="project" value="TreeGrafter"/>
</dbReference>
<dbReference type="AlphaFoldDB" id="A0AAJ1HUR6"/>
<keyword evidence="5" id="KW-0119">Carbohydrate metabolism</keyword>
<proteinExistence type="predicted"/>
<keyword evidence="2" id="KW-0479">Metal-binding</keyword>
<evidence type="ECO:0000313" key="6">
    <source>
        <dbReference type="EMBL" id="MDC2829776.1"/>
    </source>
</evidence>
<evidence type="ECO:0000256" key="1">
    <source>
        <dbReference type="ARBA" id="ARBA00001946"/>
    </source>
</evidence>
<dbReference type="Gene3D" id="3.20.20.370">
    <property type="entry name" value="Glycoside hydrolase/deacetylase"/>
    <property type="match status" value="1"/>
</dbReference>
<dbReference type="SUPFAM" id="SSF88713">
    <property type="entry name" value="Glycoside hydrolase/deacetylase"/>
    <property type="match status" value="1"/>
</dbReference>
<sequence length="261" mass="29686">MKKIIVRADDLGYSCAVNYGIYEATHRGIVNNVSLMVNLPFSEHGWELLKNEPDTDIGLHVVICAGKPLSDPKLVSSLVQEDGSFKRSQVYHDAFEQGKDIVDYEDAVREVEAQYECFVEMTKREPDYLAGHTVLSLNFIRALRDVASEHQIPYLSFDVEHDFEFQGQKLTPFMEDFSLDYDPVATLAHVLSAADKRPHVIPELILHPGFLDQFILQHSHLVYPRTLDVEMATSGQAIEMIERHDVQLVRYSKLADSAKHD</sequence>
<gene>
    <name evidence="6" type="ORF">PO250_05570</name>
</gene>
<comment type="caution">
    <text evidence="6">The sequence shown here is derived from an EMBL/GenBank/DDBJ whole genome shotgun (WGS) entry which is preliminary data.</text>
</comment>
<evidence type="ECO:0000256" key="4">
    <source>
        <dbReference type="ARBA" id="ARBA00022842"/>
    </source>
</evidence>
<evidence type="ECO:0000313" key="7">
    <source>
        <dbReference type="Proteomes" id="UP001220670"/>
    </source>
</evidence>
<organism evidence="6 7">
    <name type="scientific">Limosilactobacillus mucosae</name>
    <name type="common">Lactobacillus mucosae</name>
    <dbReference type="NCBI Taxonomy" id="97478"/>
    <lineage>
        <taxon>Bacteria</taxon>
        <taxon>Bacillati</taxon>
        <taxon>Bacillota</taxon>
        <taxon>Bacilli</taxon>
        <taxon>Lactobacillales</taxon>
        <taxon>Lactobacillaceae</taxon>
        <taxon>Limosilactobacillus</taxon>
    </lineage>
</organism>
<keyword evidence="3" id="KW-0378">Hydrolase</keyword>
<dbReference type="InterPro" id="IPR011330">
    <property type="entry name" value="Glyco_hydro/deAcase_b/a-brl"/>
</dbReference>
<dbReference type="GO" id="GO:0005975">
    <property type="term" value="P:carbohydrate metabolic process"/>
    <property type="evidence" value="ECO:0007669"/>
    <property type="project" value="InterPro"/>
</dbReference>
<name>A0AAJ1HUR6_LIMMU</name>
<dbReference type="GO" id="GO:0016787">
    <property type="term" value="F:hydrolase activity"/>
    <property type="evidence" value="ECO:0007669"/>
    <property type="project" value="UniProtKB-KW"/>
</dbReference>
<protein>
    <submittedName>
        <fullName evidence="6">ChbG/HpnK family deacetylase</fullName>
    </submittedName>
</protein>
<dbReference type="GO" id="GO:0046872">
    <property type="term" value="F:metal ion binding"/>
    <property type="evidence" value="ECO:0007669"/>
    <property type="project" value="UniProtKB-KW"/>
</dbReference>
<dbReference type="RefSeq" id="WP_272208925.1">
    <property type="nucleotide sequence ID" value="NZ_JAQOMV010000030.1"/>
</dbReference>
<dbReference type="PANTHER" id="PTHR31609">
    <property type="entry name" value="YDJC DEACETYLASE FAMILY MEMBER"/>
    <property type="match status" value="1"/>
</dbReference>
<keyword evidence="4" id="KW-0460">Magnesium</keyword>
<evidence type="ECO:0000256" key="3">
    <source>
        <dbReference type="ARBA" id="ARBA00022801"/>
    </source>
</evidence>
<accession>A0AAJ1HUR6</accession>